<sequence>MPKARNNAATLLKVILARYYRRTNKNTRRREAFSSDERKQTEQDSANGSSAGRLGFVLQRAVKLSHGSRRPSGQLFKRDAEIRDRNAAKGGNGVVNGEIVDKTRSLLTGTESKAEERERRRGQREKR</sequence>
<evidence type="ECO:0000256" key="1">
    <source>
        <dbReference type="SAM" id="MobiDB-lite"/>
    </source>
</evidence>
<protein>
    <submittedName>
        <fullName evidence="2">Uncharacterized protein</fullName>
    </submittedName>
</protein>
<keyword evidence="3" id="KW-1185">Reference proteome</keyword>
<feature type="compositionally biased region" description="Basic and acidic residues" evidence="1">
    <location>
        <begin position="29"/>
        <end position="42"/>
    </location>
</feature>
<dbReference type="EMBL" id="QBLH01002645">
    <property type="protein sequence ID" value="TGZ47846.1"/>
    <property type="molecule type" value="Genomic_DNA"/>
</dbReference>
<dbReference type="Proteomes" id="UP000310200">
    <property type="component" value="Unassembled WGS sequence"/>
</dbReference>
<comment type="caution">
    <text evidence="2">The sequence shown here is derived from an EMBL/GenBank/DDBJ whole genome shotgun (WGS) entry which is preliminary data.</text>
</comment>
<evidence type="ECO:0000313" key="2">
    <source>
        <dbReference type="EMBL" id="TGZ47846.1"/>
    </source>
</evidence>
<proteinExistence type="predicted"/>
<feature type="compositionally biased region" description="Basic and acidic residues" evidence="1">
    <location>
        <begin position="76"/>
        <end position="87"/>
    </location>
</feature>
<evidence type="ECO:0000313" key="3">
    <source>
        <dbReference type="Proteomes" id="UP000310200"/>
    </source>
</evidence>
<reference evidence="2 3" key="1">
    <citation type="journal article" date="2019" name="Philos. Trans. R. Soc. Lond., B, Biol. Sci.">
        <title>Ant behaviour and brain gene expression of defending hosts depend on the ecological success of the intruding social parasite.</title>
        <authorList>
            <person name="Kaur R."/>
            <person name="Stoldt M."/>
            <person name="Jongepier E."/>
            <person name="Feldmeyer B."/>
            <person name="Menzel F."/>
            <person name="Bornberg-Bauer E."/>
            <person name="Foitzik S."/>
        </authorList>
    </citation>
    <scope>NUCLEOTIDE SEQUENCE [LARGE SCALE GENOMIC DNA]</scope>
    <source>
        <tissue evidence="2">Whole body</tissue>
    </source>
</reference>
<name>A0A4S2KFX7_9HYME</name>
<gene>
    <name evidence="2" type="ORF">DBV15_11182</name>
</gene>
<feature type="region of interest" description="Disordered" evidence="1">
    <location>
        <begin position="25"/>
        <end position="127"/>
    </location>
</feature>
<dbReference type="AlphaFoldDB" id="A0A4S2KFX7"/>
<organism evidence="2 3">
    <name type="scientific">Temnothorax longispinosus</name>
    <dbReference type="NCBI Taxonomy" id="300112"/>
    <lineage>
        <taxon>Eukaryota</taxon>
        <taxon>Metazoa</taxon>
        <taxon>Ecdysozoa</taxon>
        <taxon>Arthropoda</taxon>
        <taxon>Hexapoda</taxon>
        <taxon>Insecta</taxon>
        <taxon>Pterygota</taxon>
        <taxon>Neoptera</taxon>
        <taxon>Endopterygota</taxon>
        <taxon>Hymenoptera</taxon>
        <taxon>Apocrita</taxon>
        <taxon>Aculeata</taxon>
        <taxon>Formicoidea</taxon>
        <taxon>Formicidae</taxon>
        <taxon>Myrmicinae</taxon>
        <taxon>Temnothorax</taxon>
    </lineage>
</organism>
<accession>A0A4S2KFX7</accession>